<feature type="transmembrane region" description="Helical" evidence="3">
    <location>
        <begin position="295"/>
        <end position="316"/>
    </location>
</feature>
<dbReference type="GO" id="GO:0043709">
    <property type="term" value="P:cell adhesion involved in single-species biofilm formation"/>
    <property type="evidence" value="ECO:0007669"/>
    <property type="project" value="TreeGrafter"/>
</dbReference>
<dbReference type="Proteomes" id="UP000186406">
    <property type="component" value="Unassembled WGS sequence"/>
</dbReference>
<dbReference type="PROSITE" id="PS50887">
    <property type="entry name" value="GGDEF"/>
    <property type="match status" value="1"/>
</dbReference>
<evidence type="ECO:0000259" key="4">
    <source>
        <dbReference type="PROSITE" id="PS50887"/>
    </source>
</evidence>
<dbReference type="NCBIfam" id="TIGR00254">
    <property type="entry name" value="GGDEF"/>
    <property type="match status" value="1"/>
</dbReference>
<dbReference type="GO" id="GO:0005886">
    <property type="term" value="C:plasma membrane"/>
    <property type="evidence" value="ECO:0007669"/>
    <property type="project" value="TreeGrafter"/>
</dbReference>
<dbReference type="SMART" id="SM00267">
    <property type="entry name" value="GGDEF"/>
    <property type="match status" value="1"/>
</dbReference>
<proteinExistence type="predicted"/>
<dbReference type="InterPro" id="IPR029787">
    <property type="entry name" value="Nucleotide_cyclase"/>
</dbReference>
<dbReference type="InterPro" id="IPR050469">
    <property type="entry name" value="Diguanylate_Cyclase"/>
</dbReference>
<name>A0A1M7ZPC9_9HYPH</name>
<evidence type="ECO:0000256" key="1">
    <source>
        <dbReference type="ARBA" id="ARBA00012528"/>
    </source>
</evidence>
<keyword evidence="6" id="KW-1185">Reference proteome</keyword>
<gene>
    <name evidence="5" type="ORF">SAMN02745172_03331</name>
</gene>
<keyword evidence="3" id="KW-0472">Membrane</keyword>
<dbReference type="PANTHER" id="PTHR45138">
    <property type="entry name" value="REGULATORY COMPONENTS OF SENSORY TRANSDUCTION SYSTEM"/>
    <property type="match status" value="1"/>
</dbReference>
<dbReference type="SUPFAM" id="SSF55073">
    <property type="entry name" value="Nucleotide cyclase"/>
    <property type="match status" value="1"/>
</dbReference>
<dbReference type="OrthoDB" id="9812260at2"/>
<dbReference type="EMBL" id="FRXO01000007">
    <property type="protein sequence ID" value="SHO66672.1"/>
    <property type="molecule type" value="Genomic_DNA"/>
</dbReference>
<evidence type="ECO:0000256" key="3">
    <source>
        <dbReference type="SAM" id="Phobius"/>
    </source>
</evidence>
<protein>
    <recommendedName>
        <fullName evidence="1">diguanylate cyclase</fullName>
        <ecNumber evidence="1">2.7.7.65</ecNumber>
    </recommendedName>
</protein>
<evidence type="ECO:0000256" key="2">
    <source>
        <dbReference type="ARBA" id="ARBA00034247"/>
    </source>
</evidence>
<keyword evidence="3" id="KW-0812">Transmembrane</keyword>
<dbReference type="AlphaFoldDB" id="A0A1M7ZPC9"/>
<dbReference type="GO" id="GO:1902201">
    <property type="term" value="P:negative regulation of bacterial-type flagellum-dependent cell motility"/>
    <property type="evidence" value="ECO:0007669"/>
    <property type="project" value="TreeGrafter"/>
</dbReference>
<dbReference type="Gene3D" id="3.30.450.20">
    <property type="entry name" value="PAS domain"/>
    <property type="match status" value="1"/>
</dbReference>
<dbReference type="InterPro" id="IPR000160">
    <property type="entry name" value="GGDEF_dom"/>
</dbReference>
<organism evidence="5 6">
    <name type="scientific">Pseudoxanthobacter soli DSM 19599</name>
    <dbReference type="NCBI Taxonomy" id="1123029"/>
    <lineage>
        <taxon>Bacteria</taxon>
        <taxon>Pseudomonadati</taxon>
        <taxon>Pseudomonadota</taxon>
        <taxon>Alphaproteobacteria</taxon>
        <taxon>Hyphomicrobiales</taxon>
        <taxon>Segnochrobactraceae</taxon>
        <taxon>Pseudoxanthobacter</taxon>
    </lineage>
</organism>
<dbReference type="CDD" id="cd01949">
    <property type="entry name" value="GGDEF"/>
    <property type="match status" value="1"/>
</dbReference>
<sequence length="583" mass="63006">MGLNRLRNLRDRASIRSQLTILAGLLCIVTVAAVATTAAELAKRQVVRETEDSLVSVARAMAYRLDQHMFERFREIGNIASLEPLRPIWRGDVGNIRSVLRQLQKTLPIYTWIGFAMPDGIVKASTGGLLEGVSVSQRPWFQHGLKGATVEDVHDAKLLDKFLRTSADQAPFRFVDVAVPVYGPDNVLEGVLGAHLSWRWADEVRRSLLLEQRGSPDLELLVFGRDGKVLIGPETASLSPALVSKVQGSGGLPVFDGTGYVSGLVSTTGLGPYPGLGWIVMARRPVSSALAPADILFFTILAVGLAAAVAGVVLAWRLCDGALRPMKALSDDIDLIGQNPDVTTVRRHGGSRDVLKLSDAVRSLLWRLGVAREAEHQALEEVVRLETEVTQQARQNEDYRRDVDENLGRLKRLADTDALTGLLNRRALMPLGEAAMAAASPEHPPAVLMVDVDFFKRINDTCGHASGDRVIQFVGQTIRAGLRDRDHVARFGGEEFVALLDGVLPSEARALAERLRADIARTPVTTDGGTIPVTVSIGVAFARSGAGTFEAVLKRADDALYAAKAAGRDRVAVDGEDRHAFGA</sequence>
<keyword evidence="3" id="KW-1133">Transmembrane helix</keyword>
<evidence type="ECO:0000313" key="6">
    <source>
        <dbReference type="Proteomes" id="UP000186406"/>
    </source>
</evidence>
<dbReference type="GO" id="GO:0052621">
    <property type="term" value="F:diguanylate cyclase activity"/>
    <property type="evidence" value="ECO:0007669"/>
    <property type="project" value="UniProtKB-EC"/>
</dbReference>
<dbReference type="Gene3D" id="3.30.70.270">
    <property type="match status" value="1"/>
</dbReference>
<dbReference type="Pfam" id="PF00990">
    <property type="entry name" value="GGDEF"/>
    <property type="match status" value="1"/>
</dbReference>
<accession>A0A1M7ZPC9</accession>
<evidence type="ECO:0000313" key="5">
    <source>
        <dbReference type="EMBL" id="SHO66672.1"/>
    </source>
</evidence>
<comment type="catalytic activity">
    <reaction evidence="2">
        <text>2 GTP = 3',3'-c-di-GMP + 2 diphosphate</text>
        <dbReference type="Rhea" id="RHEA:24898"/>
        <dbReference type="ChEBI" id="CHEBI:33019"/>
        <dbReference type="ChEBI" id="CHEBI:37565"/>
        <dbReference type="ChEBI" id="CHEBI:58805"/>
        <dbReference type="EC" id="2.7.7.65"/>
    </reaction>
</comment>
<dbReference type="FunFam" id="3.30.70.270:FF:000001">
    <property type="entry name" value="Diguanylate cyclase domain protein"/>
    <property type="match status" value="1"/>
</dbReference>
<dbReference type="InterPro" id="IPR043128">
    <property type="entry name" value="Rev_trsase/Diguanyl_cyclase"/>
</dbReference>
<dbReference type="EC" id="2.7.7.65" evidence="1"/>
<dbReference type="PANTHER" id="PTHR45138:SF9">
    <property type="entry name" value="DIGUANYLATE CYCLASE DGCM-RELATED"/>
    <property type="match status" value="1"/>
</dbReference>
<reference evidence="5 6" key="1">
    <citation type="submission" date="2016-12" db="EMBL/GenBank/DDBJ databases">
        <authorList>
            <person name="Song W.-J."/>
            <person name="Kurnit D.M."/>
        </authorList>
    </citation>
    <scope>NUCLEOTIDE SEQUENCE [LARGE SCALE GENOMIC DNA]</scope>
    <source>
        <strain evidence="5 6">DSM 19599</strain>
    </source>
</reference>
<feature type="domain" description="GGDEF" evidence="4">
    <location>
        <begin position="443"/>
        <end position="576"/>
    </location>
</feature>
<dbReference type="STRING" id="1123029.SAMN02745172_03331"/>
<dbReference type="RefSeq" id="WP_073630766.1">
    <property type="nucleotide sequence ID" value="NZ_FRXO01000007.1"/>
</dbReference>